<evidence type="ECO:0008006" key="3">
    <source>
        <dbReference type="Google" id="ProtNLM"/>
    </source>
</evidence>
<keyword evidence="2" id="KW-1185">Reference proteome</keyword>
<dbReference type="Proteomes" id="UP001437460">
    <property type="component" value="Unassembled WGS sequence"/>
</dbReference>
<evidence type="ECO:0000313" key="2">
    <source>
        <dbReference type="Proteomes" id="UP001437460"/>
    </source>
</evidence>
<gene>
    <name evidence="1" type="ORF">WMO41_09845</name>
</gene>
<protein>
    <recommendedName>
        <fullName evidence="3">Antirestriction protein</fullName>
    </recommendedName>
</protein>
<proteinExistence type="predicted"/>
<sequence length="179" mass="21144">MILDREQRTADLATKADRDISPKLTDEQYHALLHYTFKAGFKRPEQLLEAFVGDLSGWHRNGSDEEELAGEWFSRAYSGMGGSDSFLYYLYDHEADINELEHIAVTFDHDPEEVYDEDPEEDYRETYGDIYPYNWYEDYLMDVRDEIDADPRETCVKLIRYLLENQVDGCIDWGHIDFQ</sequence>
<dbReference type="RefSeq" id="WP_349229595.1">
    <property type="nucleotide sequence ID" value="NZ_JBBMFJ010000019.1"/>
</dbReference>
<comment type="caution">
    <text evidence="1">The sequence shown here is derived from an EMBL/GenBank/DDBJ whole genome shotgun (WGS) entry which is preliminary data.</text>
</comment>
<accession>A0ABV1HM99</accession>
<reference evidence="1 2" key="1">
    <citation type="submission" date="2024-03" db="EMBL/GenBank/DDBJ databases">
        <title>Human intestinal bacterial collection.</title>
        <authorList>
            <person name="Pauvert C."/>
            <person name="Hitch T.C.A."/>
            <person name="Clavel T."/>
        </authorList>
    </citation>
    <scope>NUCLEOTIDE SEQUENCE [LARGE SCALE GENOMIC DNA]</scope>
    <source>
        <strain evidence="1 2">CLA-AP-H27</strain>
    </source>
</reference>
<organism evidence="1 2">
    <name type="scientific">Ventrimonas faecis</name>
    <dbReference type="NCBI Taxonomy" id="3133170"/>
    <lineage>
        <taxon>Bacteria</taxon>
        <taxon>Bacillati</taxon>
        <taxon>Bacillota</taxon>
        <taxon>Clostridia</taxon>
        <taxon>Lachnospirales</taxon>
        <taxon>Lachnospiraceae</taxon>
        <taxon>Ventrimonas</taxon>
    </lineage>
</organism>
<evidence type="ECO:0000313" key="1">
    <source>
        <dbReference type="EMBL" id="MEQ2563455.1"/>
    </source>
</evidence>
<dbReference type="EMBL" id="JBBMFJ010000019">
    <property type="protein sequence ID" value="MEQ2563455.1"/>
    <property type="molecule type" value="Genomic_DNA"/>
</dbReference>
<name>A0ABV1HM99_9FIRM</name>